<evidence type="ECO:0000313" key="2">
    <source>
        <dbReference type="Proteomes" id="UP000765509"/>
    </source>
</evidence>
<reference evidence="1" key="1">
    <citation type="submission" date="2021-03" db="EMBL/GenBank/DDBJ databases">
        <title>Draft genome sequence of rust myrtle Austropuccinia psidii MF-1, a brazilian biotype.</title>
        <authorList>
            <person name="Quecine M.C."/>
            <person name="Pachon D.M.R."/>
            <person name="Bonatelli M.L."/>
            <person name="Correr F.H."/>
            <person name="Franceschini L.M."/>
            <person name="Leite T.F."/>
            <person name="Margarido G.R.A."/>
            <person name="Almeida C.A."/>
            <person name="Ferrarezi J.A."/>
            <person name="Labate C.A."/>
        </authorList>
    </citation>
    <scope>NUCLEOTIDE SEQUENCE</scope>
    <source>
        <strain evidence="1">MF-1</strain>
    </source>
</reference>
<proteinExistence type="predicted"/>
<evidence type="ECO:0000313" key="1">
    <source>
        <dbReference type="EMBL" id="MBW0465910.1"/>
    </source>
</evidence>
<organism evidence="1 2">
    <name type="scientific">Austropuccinia psidii MF-1</name>
    <dbReference type="NCBI Taxonomy" id="1389203"/>
    <lineage>
        <taxon>Eukaryota</taxon>
        <taxon>Fungi</taxon>
        <taxon>Dikarya</taxon>
        <taxon>Basidiomycota</taxon>
        <taxon>Pucciniomycotina</taxon>
        <taxon>Pucciniomycetes</taxon>
        <taxon>Pucciniales</taxon>
        <taxon>Sphaerophragmiaceae</taxon>
        <taxon>Austropuccinia</taxon>
    </lineage>
</organism>
<name>A0A9Q3GG11_9BASI</name>
<comment type="caution">
    <text evidence="1">The sequence shown here is derived from an EMBL/GenBank/DDBJ whole genome shotgun (WGS) entry which is preliminary data.</text>
</comment>
<dbReference type="EMBL" id="AVOT02001160">
    <property type="protein sequence ID" value="MBW0465910.1"/>
    <property type="molecule type" value="Genomic_DNA"/>
</dbReference>
<accession>A0A9Q3GG11</accession>
<dbReference type="Proteomes" id="UP000765509">
    <property type="component" value="Unassembled WGS sequence"/>
</dbReference>
<dbReference type="OrthoDB" id="4779840at2759"/>
<keyword evidence="2" id="KW-1185">Reference proteome</keyword>
<gene>
    <name evidence="1" type="ORF">O181_005625</name>
</gene>
<protein>
    <submittedName>
        <fullName evidence="1">Uncharacterized protein</fullName>
    </submittedName>
</protein>
<sequence length="94" mass="10787">MIWTHEEMIRRLCAYGLELKDSDGFAHEWCSLIPALERAERSSIHASTVKTPAIFGERMEPQLPVDALKKDLADIHPASSSFKLLLYKVRNYEN</sequence>
<dbReference type="AlphaFoldDB" id="A0A9Q3GG11"/>